<gene>
    <name evidence="2" type="ORF">BDZ83DRAFT_649000</name>
</gene>
<dbReference type="AlphaFoldDB" id="A0AAD8UTE9"/>
<comment type="caution">
    <text evidence="2">The sequence shown here is derived from an EMBL/GenBank/DDBJ whole genome shotgun (WGS) entry which is preliminary data.</text>
</comment>
<feature type="signal peptide" evidence="1">
    <location>
        <begin position="1"/>
        <end position="19"/>
    </location>
</feature>
<evidence type="ECO:0008006" key="4">
    <source>
        <dbReference type="Google" id="ProtNLM"/>
    </source>
</evidence>
<feature type="chain" id="PRO_5041924290" description="Inhibitor I9 domain-containing protein" evidence="1">
    <location>
        <begin position="20"/>
        <end position="104"/>
    </location>
</feature>
<reference evidence="2" key="1">
    <citation type="submission" date="2021-12" db="EMBL/GenBank/DDBJ databases">
        <title>Comparative genomics, transcriptomics and evolutionary studies reveal genomic signatures of adaptation to plant cell wall in hemibiotrophic fungi.</title>
        <authorList>
            <consortium name="DOE Joint Genome Institute"/>
            <person name="Baroncelli R."/>
            <person name="Diaz J.F."/>
            <person name="Benocci T."/>
            <person name="Peng M."/>
            <person name="Battaglia E."/>
            <person name="Haridas S."/>
            <person name="Andreopoulos W."/>
            <person name="Labutti K."/>
            <person name="Pangilinan J."/>
            <person name="Floch G.L."/>
            <person name="Makela M.R."/>
            <person name="Henrissat B."/>
            <person name="Grigoriev I.V."/>
            <person name="Crouch J.A."/>
            <person name="De Vries R.P."/>
            <person name="Sukno S.A."/>
            <person name="Thon M.R."/>
        </authorList>
    </citation>
    <scope>NUCLEOTIDE SEQUENCE</scope>
    <source>
        <strain evidence="2">CBS 112980</strain>
    </source>
</reference>
<keyword evidence="3" id="KW-1185">Reference proteome</keyword>
<evidence type="ECO:0000256" key="1">
    <source>
        <dbReference type="SAM" id="SignalP"/>
    </source>
</evidence>
<dbReference type="EMBL" id="JAHMHS010000019">
    <property type="protein sequence ID" value="KAK1728150.1"/>
    <property type="molecule type" value="Genomic_DNA"/>
</dbReference>
<sequence length="104" mass="11167">MRPSTFLVAALAVVPGALAVDQMKSVIVWAKTDSVGDDIIQRAKQSIIDAGGEALLFNRFEVFESQLTTIRGFAAVTPAKVLESVQAFSESLTIEEDHTVTNSV</sequence>
<dbReference type="InterPro" id="IPR037045">
    <property type="entry name" value="S8pro/Inhibitor_I9_sf"/>
</dbReference>
<dbReference type="Gene3D" id="3.30.70.80">
    <property type="entry name" value="Peptidase S8 propeptide/proteinase inhibitor I9"/>
    <property type="match status" value="1"/>
</dbReference>
<dbReference type="Proteomes" id="UP001244207">
    <property type="component" value="Unassembled WGS sequence"/>
</dbReference>
<dbReference type="SUPFAM" id="SSF54897">
    <property type="entry name" value="Protease propeptides/inhibitors"/>
    <property type="match status" value="1"/>
</dbReference>
<accession>A0AAD8UTE9</accession>
<dbReference type="RefSeq" id="XP_060368205.1">
    <property type="nucleotide sequence ID" value="XM_060510235.1"/>
</dbReference>
<dbReference type="GeneID" id="85394134"/>
<evidence type="ECO:0000313" key="3">
    <source>
        <dbReference type="Proteomes" id="UP001244207"/>
    </source>
</evidence>
<keyword evidence="1" id="KW-0732">Signal</keyword>
<name>A0AAD8UTE9_GLOAC</name>
<evidence type="ECO:0000313" key="2">
    <source>
        <dbReference type="EMBL" id="KAK1728150.1"/>
    </source>
</evidence>
<organism evidence="2 3">
    <name type="scientific">Glomerella acutata</name>
    <name type="common">Colletotrichum acutatum</name>
    <dbReference type="NCBI Taxonomy" id="27357"/>
    <lineage>
        <taxon>Eukaryota</taxon>
        <taxon>Fungi</taxon>
        <taxon>Dikarya</taxon>
        <taxon>Ascomycota</taxon>
        <taxon>Pezizomycotina</taxon>
        <taxon>Sordariomycetes</taxon>
        <taxon>Hypocreomycetidae</taxon>
        <taxon>Glomerellales</taxon>
        <taxon>Glomerellaceae</taxon>
        <taxon>Colletotrichum</taxon>
        <taxon>Colletotrichum acutatum species complex</taxon>
    </lineage>
</organism>
<protein>
    <recommendedName>
        <fullName evidence="4">Inhibitor I9 domain-containing protein</fullName>
    </recommendedName>
</protein>
<proteinExistence type="predicted"/>